<comment type="caution">
    <text evidence="1">The sequence shown here is derived from an EMBL/GenBank/DDBJ whole genome shotgun (WGS) entry which is preliminary data.</text>
</comment>
<dbReference type="Proteomes" id="UP000183042">
    <property type="component" value="Unassembled WGS sequence"/>
</dbReference>
<accession>A0A1H0KPD7</accession>
<gene>
    <name evidence="1" type="ORF">SAMN05216596_101823</name>
</gene>
<reference evidence="1 2" key="1">
    <citation type="submission" date="2016-10" db="EMBL/GenBank/DDBJ databases">
        <authorList>
            <person name="Varghese N."/>
            <person name="Submissions S."/>
        </authorList>
    </citation>
    <scope>NUCLEOTIDE SEQUENCE [LARGE SCALE GENOMIC DNA]</scope>
    <source>
        <strain evidence="1 2">DSM 14939</strain>
    </source>
</reference>
<protein>
    <submittedName>
        <fullName evidence="1">Uncharacterized protein</fullName>
    </submittedName>
</protein>
<sequence length="47" mass="5291">MPTLLNAFTPPLQAVRLRFLGQLSYARLPVIQSDSYFPASPTVRQTQ</sequence>
<keyword evidence="2" id="KW-1185">Reference proteome</keyword>
<proteinExistence type="predicted"/>
<organism evidence="1 2">
    <name type="scientific">Pseudomonas congelans</name>
    <dbReference type="NCBI Taxonomy" id="200452"/>
    <lineage>
        <taxon>Bacteria</taxon>
        <taxon>Pseudomonadati</taxon>
        <taxon>Pseudomonadota</taxon>
        <taxon>Gammaproteobacteria</taxon>
        <taxon>Pseudomonadales</taxon>
        <taxon>Pseudomonadaceae</taxon>
        <taxon>Pseudomonas</taxon>
    </lineage>
</organism>
<evidence type="ECO:0000313" key="2">
    <source>
        <dbReference type="Proteomes" id="UP000183042"/>
    </source>
</evidence>
<evidence type="ECO:0000313" key="1">
    <source>
        <dbReference type="EMBL" id="SDO57666.1"/>
    </source>
</evidence>
<name>A0A1H0KPD7_9PSED</name>
<dbReference type="EMBL" id="FNJH01000001">
    <property type="protein sequence ID" value="SDO57666.1"/>
    <property type="molecule type" value="Genomic_DNA"/>
</dbReference>